<keyword evidence="1 2" id="KW-0413">Isomerase</keyword>
<feature type="active site" description="Proton donor/acceptor" evidence="3">
    <location>
        <position position="178"/>
    </location>
</feature>
<organism evidence="6 7">
    <name type="scientific">Catalinimonas alkaloidigena</name>
    <dbReference type="NCBI Taxonomy" id="1075417"/>
    <lineage>
        <taxon>Bacteria</taxon>
        <taxon>Pseudomonadati</taxon>
        <taxon>Bacteroidota</taxon>
        <taxon>Cytophagia</taxon>
        <taxon>Cytophagales</taxon>
        <taxon>Catalimonadaceae</taxon>
        <taxon>Catalinimonas</taxon>
    </lineage>
</organism>
<sequence length="299" mass="33118">MKSSVAASAAMLAATGPTLHATAAPNAKRKFQMQYAPHFGMFKESAGEDLIDQLKFAADQGFTAWEDNGMMGRPVEMQEKIAKTMRDLGMTMGVFVIDKGGNGQNTLAAGKKEHLDIFLSGCKRAVEVAKRVNAKWMTVVPGDFERRIPIGVQTGHVIEALRRGAEILEPHGLVMVLEPLSDTPDLFLRTSDQTYMICKGVGSPSCKILYDIYHMQKNEGHLIQNIDWTWDEIAYFQIGDNPGRKEPTTGEINYKNVFQHIYEKGYRGVMGMEHGNSKPGKAGEQALIEAYATVDQFKV</sequence>
<dbReference type="PANTHER" id="PTHR43489">
    <property type="entry name" value="ISOMERASE"/>
    <property type="match status" value="1"/>
</dbReference>
<dbReference type="SUPFAM" id="SSF51658">
    <property type="entry name" value="Xylose isomerase-like"/>
    <property type="match status" value="1"/>
</dbReference>
<feature type="signal peptide" evidence="4">
    <location>
        <begin position="1"/>
        <end position="23"/>
    </location>
</feature>
<evidence type="ECO:0000256" key="2">
    <source>
        <dbReference type="PIRNR" id="PIRNR006241"/>
    </source>
</evidence>
<keyword evidence="7" id="KW-1185">Reference proteome</keyword>
<dbReference type="GO" id="GO:0016853">
    <property type="term" value="F:isomerase activity"/>
    <property type="evidence" value="ECO:0007669"/>
    <property type="project" value="UniProtKB-KW"/>
</dbReference>
<comment type="similarity">
    <text evidence="2">Belongs to the hyi family.</text>
</comment>
<accession>A0A1G9D6C9</accession>
<reference evidence="6 7" key="1">
    <citation type="submission" date="2016-10" db="EMBL/GenBank/DDBJ databases">
        <authorList>
            <person name="de Groot N.N."/>
        </authorList>
    </citation>
    <scope>NUCLEOTIDE SEQUENCE [LARGE SCALE GENOMIC DNA]</scope>
    <source>
        <strain evidence="6 7">DSM 25186</strain>
    </source>
</reference>
<dbReference type="InterPro" id="IPR013022">
    <property type="entry name" value="Xyl_isomerase-like_TIM-brl"/>
</dbReference>
<keyword evidence="6" id="KW-0670">Pyruvate</keyword>
<evidence type="ECO:0000313" key="6">
    <source>
        <dbReference type="EMBL" id="SDK59438.1"/>
    </source>
</evidence>
<protein>
    <submittedName>
        <fullName evidence="6">Hydroxypyruvate isomerase</fullName>
    </submittedName>
</protein>
<dbReference type="EMBL" id="FNFO01000003">
    <property type="protein sequence ID" value="SDK59438.1"/>
    <property type="molecule type" value="Genomic_DNA"/>
</dbReference>
<dbReference type="Gene3D" id="3.20.20.150">
    <property type="entry name" value="Divalent-metal-dependent TIM barrel enzymes"/>
    <property type="match status" value="1"/>
</dbReference>
<proteinExistence type="inferred from homology"/>
<keyword evidence="4" id="KW-0732">Signal</keyword>
<dbReference type="Proteomes" id="UP000198510">
    <property type="component" value="Unassembled WGS sequence"/>
</dbReference>
<evidence type="ECO:0000256" key="4">
    <source>
        <dbReference type="SAM" id="SignalP"/>
    </source>
</evidence>
<feature type="domain" description="Xylose isomerase-like TIM barrel" evidence="5">
    <location>
        <begin position="55"/>
        <end position="283"/>
    </location>
</feature>
<evidence type="ECO:0000313" key="7">
    <source>
        <dbReference type="Proteomes" id="UP000198510"/>
    </source>
</evidence>
<dbReference type="InterPro" id="IPR026040">
    <property type="entry name" value="HyI-like"/>
</dbReference>
<gene>
    <name evidence="6" type="ORF">SAMN05421823_10319</name>
</gene>
<feature type="chain" id="PRO_5011535199" evidence="4">
    <location>
        <begin position="24"/>
        <end position="299"/>
    </location>
</feature>
<dbReference type="PIRSF" id="PIRSF006241">
    <property type="entry name" value="HyI"/>
    <property type="match status" value="1"/>
</dbReference>
<dbReference type="STRING" id="1075417.SAMN05421823_10319"/>
<dbReference type="InterPro" id="IPR036237">
    <property type="entry name" value="Xyl_isomerase-like_sf"/>
</dbReference>
<feature type="active site" description="Proton donor/acceptor" evidence="3">
    <location>
        <position position="273"/>
    </location>
</feature>
<dbReference type="Pfam" id="PF01261">
    <property type="entry name" value="AP_endonuc_2"/>
    <property type="match status" value="1"/>
</dbReference>
<evidence type="ECO:0000256" key="3">
    <source>
        <dbReference type="PIRSR" id="PIRSR006241-50"/>
    </source>
</evidence>
<dbReference type="InterPro" id="IPR050417">
    <property type="entry name" value="Sugar_Epim/Isomerase"/>
</dbReference>
<evidence type="ECO:0000259" key="5">
    <source>
        <dbReference type="Pfam" id="PF01261"/>
    </source>
</evidence>
<dbReference type="AlphaFoldDB" id="A0A1G9D6C9"/>
<evidence type="ECO:0000256" key="1">
    <source>
        <dbReference type="ARBA" id="ARBA00023235"/>
    </source>
</evidence>
<name>A0A1G9D6C9_9BACT</name>